<feature type="compositionally biased region" description="Basic and acidic residues" evidence="1">
    <location>
        <begin position="301"/>
        <end position="313"/>
    </location>
</feature>
<evidence type="ECO:0000313" key="2">
    <source>
        <dbReference type="EMBL" id="KAL1591710.1"/>
    </source>
</evidence>
<sequence>MAVGLNLKANMGLHKKKLSNRKNSWVMLAEGSGYTPLPGETTLYQSPPRTTLSLQSSDKSHPAEAYSQQCKSGVIYLTNRRVRRPFPLPQARQTSQSKDANQRGINQIIYLPVSPTPTFHSFAVPILNVSDSRVTAPWFGANKWEAVITPVYGGGIPASHSALDLVMEFKEGGAFDFATTFERLRERLKQAVDVAHTSGDGVEGDGRGAGALAGVNLSSVHLEDLPAYEDTRMHARVPDDMPSPPLGRGSLGRGSVGTAGTESTAERSSPPLGSPRQEQESFQAPPSEPPPGYEEVQQRGVADELERRLRGSV</sequence>
<evidence type="ECO:0000313" key="3">
    <source>
        <dbReference type="Proteomes" id="UP001521785"/>
    </source>
</evidence>
<dbReference type="EMBL" id="JAKJXO020000023">
    <property type="protein sequence ID" value="KAL1591710.1"/>
    <property type="molecule type" value="Genomic_DNA"/>
</dbReference>
<dbReference type="InterPro" id="IPR044852">
    <property type="entry name" value="WBP2-like"/>
</dbReference>
<gene>
    <name evidence="2" type="ORF">SLS60_011709</name>
</gene>
<dbReference type="CDD" id="cd13214">
    <property type="entry name" value="PH-GRAM_WBP2"/>
    <property type="match status" value="1"/>
</dbReference>
<dbReference type="SUPFAM" id="SSF50729">
    <property type="entry name" value="PH domain-like"/>
    <property type="match status" value="1"/>
</dbReference>
<dbReference type="Proteomes" id="UP001521785">
    <property type="component" value="Unassembled WGS sequence"/>
</dbReference>
<name>A0ABR3QHS0_9PLEO</name>
<feature type="region of interest" description="Disordered" evidence="1">
    <location>
        <begin position="233"/>
        <end position="313"/>
    </location>
</feature>
<keyword evidence="3" id="KW-1185">Reference proteome</keyword>
<protein>
    <submittedName>
        <fullName evidence="2">Uncharacterized protein</fullName>
    </submittedName>
</protein>
<comment type="caution">
    <text evidence="2">The sequence shown here is derived from an EMBL/GenBank/DDBJ whole genome shotgun (WGS) entry which is preliminary data.</text>
</comment>
<proteinExistence type="predicted"/>
<reference evidence="2 3" key="1">
    <citation type="submission" date="2024-02" db="EMBL/GenBank/DDBJ databases">
        <title>De novo assembly and annotation of 12 fungi associated with fruit tree decline syndrome in Ontario, Canada.</title>
        <authorList>
            <person name="Sulman M."/>
            <person name="Ellouze W."/>
            <person name="Ilyukhin E."/>
        </authorList>
    </citation>
    <scope>NUCLEOTIDE SEQUENCE [LARGE SCALE GENOMIC DNA]</scope>
    <source>
        <strain evidence="2 3">M42-189</strain>
    </source>
</reference>
<feature type="compositionally biased region" description="Polar residues" evidence="1">
    <location>
        <begin position="44"/>
        <end position="57"/>
    </location>
</feature>
<evidence type="ECO:0000256" key="1">
    <source>
        <dbReference type="SAM" id="MobiDB-lite"/>
    </source>
</evidence>
<dbReference type="PANTHER" id="PTHR31606">
    <property type="entry name" value="WW DOMAIN BINDING PROTEIN 2, ISOFORM E"/>
    <property type="match status" value="1"/>
</dbReference>
<feature type="region of interest" description="Disordered" evidence="1">
    <location>
        <begin position="44"/>
        <end position="63"/>
    </location>
</feature>
<dbReference type="PANTHER" id="PTHR31606:SF1">
    <property type="entry name" value="WW DOMAIN BINDING PROTEIN 2, ISOFORM E"/>
    <property type="match status" value="1"/>
</dbReference>
<feature type="compositionally biased region" description="Polar residues" evidence="1">
    <location>
        <begin position="258"/>
        <end position="267"/>
    </location>
</feature>
<accession>A0ABR3QHS0</accession>
<organism evidence="2 3">
    <name type="scientific">Paraconiothyrium brasiliense</name>
    <dbReference type="NCBI Taxonomy" id="300254"/>
    <lineage>
        <taxon>Eukaryota</taxon>
        <taxon>Fungi</taxon>
        <taxon>Dikarya</taxon>
        <taxon>Ascomycota</taxon>
        <taxon>Pezizomycotina</taxon>
        <taxon>Dothideomycetes</taxon>
        <taxon>Pleosporomycetidae</taxon>
        <taxon>Pleosporales</taxon>
        <taxon>Massarineae</taxon>
        <taxon>Didymosphaeriaceae</taxon>
        <taxon>Paraconiothyrium</taxon>
    </lineage>
</organism>